<dbReference type="Proteomes" id="UP000294847">
    <property type="component" value="Chromosome 2"/>
</dbReference>
<accession>A0A4P7N804</accession>
<dbReference type="SUPFAM" id="SSF51556">
    <property type="entry name" value="Metallo-dependent hydrolases"/>
    <property type="match status" value="1"/>
</dbReference>
<dbReference type="PANTHER" id="PTHR43569:SF2">
    <property type="entry name" value="AMIDOHYDROLASE-RELATED DOMAIN-CONTAINING PROTEIN"/>
    <property type="match status" value="1"/>
</dbReference>
<dbReference type="PANTHER" id="PTHR43569">
    <property type="entry name" value="AMIDOHYDROLASE"/>
    <property type="match status" value="1"/>
</dbReference>
<dbReference type="EMBL" id="CP034205">
    <property type="protein sequence ID" value="QBZ57076.1"/>
    <property type="molecule type" value="Genomic_DNA"/>
</dbReference>
<feature type="domain" description="Amidohydrolase-related" evidence="2">
    <location>
        <begin position="197"/>
        <end position="344"/>
    </location>
</feature>
<gene>
    <name evidence="3" type="ORF">PoMZ_01997</name>
</gene>
<evidence type="ECO:0000313" key="4">
    <source>
        <dbReference type="Proteomes" id="UP000294847"/>
    </source>
</evidence>
<dbReference type="GO" id="GO:0016787">
    <property type="term" value="F:hydrolase activity"/>
    <property type="evidence" value="ECO:0007669"/>
    <property type="project" value="InterPro"/>
</dbReference>
<dbReference type="Gene3D" id="3.20.20.140">
    <property type="entry name" value="Metal-dependent hydrolases"/>
    <property type="match status" value="1"/>
</dbReference>
<dbReference type="InterPro" id="IPR032466">
    <property type="entry name" value="Metal_Hydrolase"/>
</dbReference>
<evidence type="ECO:0000313" key="3">
    <source>
        <dbReference type="EMBL" id="QBZ57076.1"/>
    </source>
</evidence>
<comment type="similarity">
    <text evidence="1">Belongs to the metallo-dependent hydrolases superfamily.</text>
</comment>
<proteinExistence type="inferred from homology"/>
<dbReference type="InterPro" id="IPR006680">
    <property type="entry name" value="Amidohydro-rel"/>
</dbReference>
<reference evidence="3 4" key="1">
    <citation type="journal article" date="2019" name="Mol. Biol. Evol.">
        <title>Blast fungal genomes show frequent chromosomal changes, gene gains and losses, and effector gene turnover.</title>
        <authorList>
            <person name="Gomez Luciano L.B."/>
            <person name="Jason Tsai I."/>
            <person name="Chuma I."/>
            <person name="Tosa Y."/>
            <person name="Chen Y.H."/>
            <person name="Li J.Y."/>
            <person name="Li M.Y."/>
            <person name="Jade Lu M.Y."/>
            <person name="Nakayashiki H."/>
            <person name="Li W.H."/>
        </authorList>
    </citation>
    <scope>NUCLEOTIDE SEQUENCE [LARGE SCALE GENOMIC DNA]</scope>
    <source>
        <strain evidence="3">MZ5-1-6</strain>
    </source>
</reference>
<dbReference type="Pfam" id="PF04909">
    <property type="entry name" value="Amidohydro_2"/>
    <property type="match status" value="1"/>
</dbReference>
<dbReference type="InterPro" id="IPR052350">
    <property type="entry name" value="Metallo-dep_Lactonases"/>
</dbReference>
<evidence type="ECO:0000256" key="1">
    <source>
        <dbReference type="ARBA" id="ARBA00038310"/>
    </source>
</evidence>
<organism evidence="3 4">
    <name type="scientific">Pyricularia oryzae</name>
    <name type="common">Rice blast fungus</name>
    <name type="synonym">Magnaporthe oryzae</name>
    <dbReference type="NCBI Taxonomy" id="318829"/>
    <lineage>
        <taxon>Eukaryota</taxon>
        <taxon>Fungi</taxon>
        <taxon>Dikarya</taxon>
        <taxon>Ascomycota</taxon>
        <taxon>Pezizomycotina</taxon>
        <taxon>Sordariomycetes</taxon>
        <taxon>Sordariomycetidae</taxon>
        <taxon>Magnaporthales</taxon>
        <taxon>Pyriculariaceae</taxon>
        <taxon>Pyricularia</taxon>
    </lineage>
</organism>
<evidence type="ECO:0000259" key="2">
    <source>
        <dbReference type="Pfam" id="PF04909"/>
    </source>
</evidence>
<protein>
    <recommendedName>
        <fullName evidence="2">Amidohydrolase-related domain-containing protein</fullName>
    </recommendedName>
</protein>
<name>A0A4P7N804_PYROR</name>
<sequence length="346" mass="38978">MSSTDFPIVDSHIHLYPEAELETFKWYTPDNPLGKRHSLAEYRDATGSPSNLKGFVFLETDRLNDEGRDWKLPLMEVEWLARIVDGKPRDGEGHTPEDAHLCLGIVPWAPMNLGAAKVEEYLEQAEKVAGPATWAKVKGFRYLLQDKPAASGLTEEFVESMRLLGKKGFIFDAGVDQHRRGRQQLDELVSMIDQAHDGIANEDDKVKFIINHFCKPNLEIINPADPSFIAWRAAMFTLGKCDRVYMKLSGMFSEMPESLRQRSVEEIFEAVQPWLAVVLAAFGPSRLMFASDWPVCTVGVDEEDAGGAWKKWKAVIDRLCRLASLSEEDQKMIWSGTAVKAYGIDI</sequence>
<dbReference type="AlphaFoldDB" id="A0A4P7N804"/>